<proteinExistence type="predicted"/>
<dbReference type="OrthoDB" id="2882490at2759"/>
<dbReference type="EMBL" id="KN881583">
    <property type="protein sequence ID" value="KIY53919.1"/>
    <property type="molecule type" value="Genomic_DNA"/>
</dbReference>
<evidence type="ECO:0000313" key="1">
    <source>
        <dbReference type="EMBL" id="KIY53919.1"/>
    </source>
</evidence>
<evidence type="ECO:0000313" key="2">
    <source>
        <dbReference type="Proteomes" id="UP000054144"/>
    </source>
</evidence>
<organism evidence="1 2">
    <name type="scientific">Fistulina hepatica ATCC 64428</name>
    <dbReference type="NCBI Taxonomy" id="1128425"/>
    <lineage>
        <taxon>Eukaryota</taxon>
        <taxon>Fungi</taxon>
        <taxon>Dikarya</taxon>
        <taxon>Basidiomycota</taxon>
        <taxon>Agaricomycotina</taxon>
        <taxon>Agaricomycetes</taxon>
        <taxon>Agaricomycetidae</taxon>
        <taxon>Agaricales</taxon>
        <taxon>Fistulinaceae</taxon>
        <taxon>Fistulina</taxon>
    </lineage>
</organism>
<evidence type="ECO:0008006" key="3">
    <source>
        <dbReference type="Google" id="ProtNLM"/>
    </source>
</evidence>
<gene>
    <name evidence="1" type="ORF">FISHEDRAFT_68483</name>
</gene>
<protein>
    <recommendedName>
        <fullName evidence="3">F-box domain-containing protein</fullName>
    </recommendedName>
</protein>
<accession>A0A0D7AQ99</accession>
<reference evidence="1 2" key="1">
    <citation type="journal article" date="2015" name="Fungal Genet. Biol.">
        <title>Evolution of novel wood decay mechanisms in Agaricales revealed by the genome sequences of Fistulina hepatica and Cylindrobasidium torrendii.</title>
        <authorList>
            <person name="Floudas D."/>
            <person name="Held B.W."/>
            <person name="Riley R."/>
            <person name="Nagy L.G."/>
            <person name="Koehler G."/>
            <person name="Ransdell A.S."/>
            <person name="Younus H."/>
            <person name="Chow J."/>
            <person name="Chiniquy J."/>
            <person name="Lipzen A."/>
            <person name="Tritt A."/>
            <person name="Sun H."/>
            <person name="Haridas S."/>
            <person name="LaButti K."/>
            <person name="Ohm R.A."/>
            <person name="Kues U."/>
            <person name="Blanchette R.A."/>
            <person name="Grigoriev I.V."/>
            <person name="Minto R.E."/>
            <person name="Hibbett D.S."/>
        </authorList>
    </citation>
    <scope>NUCLEOTIDE SEQUENCE [LARGE SCALE GENOMIC DNA]</scope>
    <source>
        <strain evidence="1 2">ATCC 64428</strain>
    </source>
</reference>
<name>A0A0D7AQ99_9AGAR</name>
<dbReference type="Proteomes" id="UP000054144">
    <property type="component" value="Unassembled WGS sequence"/>
</dbReference>
<keyword evidence="2" id="KW-1185">Reference proteome</keyword>
<dbReference type="AlphaFoldDB" id="A0A0D7AQ99"/>
<sequence>MASLIRQESASPLYGRKASDPEFTYAPRGTASIPLSRADIGKIRHAFNLEEIVYHIVTFLRDDSAALMACSRVSRSFRFTCQRIIFSDLRLDTRRARRFVDILLMSPHLRNFIRHLDISLDASTEHDWEKMVRALASSSECLPRLVALDITGGHYIVVAGGHRKLLPIAVSSLTNICSLHSLERLSIHCAPAVLFSGFPSRSGQCLSRLASLTISVKEREATAGFINRILAQAPRLREFRYTAMDSRLELDSRFTLDLQHNTMLVSLTIETPRLLCFSAAQLDFVARCLRSNRSGCLEVIELSFTGQRETGALVLLDQVLGDSDLLPSLRSVIIRWDLAEYDQREWVLNREREWVIDTRPALRRFSLTRSRGVKVAVNMLGMN</sequence>